<reference evidence="8 9" key="1">
    <citation type="journal article" date="2022" name="Nat. Ecol. Evol.">
        <title>A masculinizing supergene underlies an exaggerated male reproductive morph in a spider.</title>
        <authorList>
            <person name="Hendrickx F."/>
            <person name="De Corte Z."/>
            <person name="Sonet G."/>
            <person name="Van Belleghem S.M."/>
            <person name="Kostlbacher S."/>
            <person name="Vangestel C."/>
        </authorList>
    </citation>
    <scope>NUCLEOTIDE SEQUENCE [LARGE SCALE GENOMIC DNA]</scope>
    <source>
        <strain evidence="8">W744_W776</strain>
    </source>
</reference>
<gene>
    <name evidence="8" type="ORF">JTE90_022776</name>
</gene>
<dbReference type="Gene3D" id="1.50.10.20">
    <property type="match status" value="1"/>
</dbReference>
<dbReference type="SMART" id="SM01361">
    <property type="entry name" value="A2M_recep"/>
    <property type="match status" value="1"/>
</dbReference>
<dbReference type="PROSITE" id="PS00477">
    <property type="entry name" value="ALPHA_2_MACROGLOBULIN"/>
    <property type="match status" value="1"/>
</dbReference>
<keyword evidence="3" id="KW-0722">Serine protease inhibitor</keyword>
<feature type="compositionally biased region" description="Low complexity" evidence="5">
    <location>
        <begin position="739"/>
        <end position="752"/>
    </location>
</feature>
<evidence type="ECO:0000256" key="2">
    <source>
        <dbReference type="ARBA" id="ARBA00022690"/>
    </source>
</evidence>
<dbReference type="InterPro" id="IPR001599">
    <property type="entry name" value="Macroglobln_a2"/>
</dbReference>
<dbReference type="Gene3D" id="2.20.130.20">
    <property type="match status" value="1"/>
</dbReference>
<evidence type="ECO:0000256" key="1">
    <source>
        <dbReference type="ARBA" id="ARBA00010952"/>
    </source>
</evidence>
<dbReference type="InterPro" id="IPR014756">
    <property type="entry name" value="Ig_E-set"/>
</dbReference>
<dbReference type="SMART" id="SM01419">
    <property type="entry name" value="Thiol-ester_cl"/>
    <property type="match status" value="1"/>
</dbReference>
<dbReference type="Gene3D" id="2.60.40.690">
    <property type="entry name" value="Alpha-macroglobulin, receptor-binding domain"/>
    <property type="match status" value="1"/>
</dbReference>
<dbReference type="GO" id="GO:0005615">
    <property type="term" value="C:extracellular space"/>
    <property type="evidence" value="ECO:0007669"/>
    <property type="project" value="InterPro"/>
</dbReference>
<protein>
    <recommendedName>
        <fullName evidence="10">Alpha-2-macroglobulin</fullName>
    </recommendedName>
</protein>
<dbReference type="InterPro" id="IPR047565">
    <property type="entry name" value="Alpha-macroglob_thiol-ester_cl"/>
</dbReference>
<dbReference type="SUPFAM" id="SSF81296">
    <property type="entry name" value="E set domains"/>
    <property type="match status" value="1"/>
</dbReference>
<dbReference type="Pfam" id="PF07678">
    <property type="entry name" value="TED_complement"/>
    <property type="match status" value="1"/>
</dbReference>
<evidence type="ECO:0000256" key="4">
    <source>
        <dbReference type="ARBA" id="ARBA00023157"/>
    </source>
</evidence>
<dbReference type="Gene3D" id="2.60.120.1540">
    <property type="match status" value="1"/>
</dbReference>
<accession>A0AAV6U8X4</accession>
<comment type="caution">
    <text evidence="8">The sequence shown here is derived from an EMBL/GenBank/DDBJ whole genome shotgun (WGS) entry which is preliminary data.</text>
</comment>
<dbReference type="InterPro" id="IPR019742">
    <property type="entry name" value="MacrogloblnA2_CS"/>
</dbReference>
<dbReference type="Proteomes" id="UP000827092">
    <property type="component" value="Unassembled WGS sequence"/>
</dbReference>
<dbReference type="GO" id="GO:0004867">
    <property type="term" value="F:serine-type endopeptidase inhibitor activity"/>
    <property type="evidence" value="ECO:0007669"/>
    <property type="project" value="UniProtKB-KW"/>
</dbReference>
<evidence type="ECO:0000259" key="6">
    <source>
        <dbReference type="SMART" id="SM01360"/>
    </source>
</evidence>
<keyword evidence="4" id="KW-1015">Disulfide bond</keyword>
<evidence type="ECO:0000313" key="9">
    <source>
        <dbReference type="Proteomes" id="UP000827092"/>
    </source>
</evidence>
<dbReference type="InterPro" id="IPR008930">
    <property type="entry name" value="Terpenoid_cyclase/PrenylTrfase"/>
</dbReference>
<evidence type="ECO:0000313" key="8">
    <source>
        <dbReference type="EMBL" id="KAG8180430.1"/>
    </source>
</evidence>
<dbReference type="EMBL" id="JAFNEN010000564">
    <property type="protein sequence ID" value="KAG8180430.1"/>
    <property type="molecule type" value="Genomic_DNA"/>
</dbReference>
<sequence>MALASVARRPASPNKPDVAAKTKVTTKSVVEVRQDFPETWLFNIEMTGADGEFLKKETLPHTITEWVGSAACVSPEDGFGMSDTSSIKGFQLFFISYTLPATAVRGEEFYVVVSVFSYADKALPVTVSLEEPQGYEVVNGSINGDICVKPGTSENLRIKLKATTVGKINITVSAATAKDASVCGGSEVASSLAKDAIRQSLVVEAEGFPVDTVQSILFCPTDSEKQTFEVSHKLDLPNDMVNDSARAYVDVTGNVMGPAIRNLDRLVTLPTGCGEQNLVKFTPNYLVLDYLSDIGKLTDTIKNKAIRNLNKGYQRQLTYRHQDGSFSAFGETDKTGSMFLTAFVLRSFHEAKRHIAIDANIIRAAQDWIVSKQQDNGCFPDIGHIISSGIQGGLGKEKSPTAITAYVLASLLIAQYENETVIDAAKNCLSEHAGSSPYETFLVAYAEALAGNKDAAKKRLADMKPFAITKDGAESYLNPNGTKAVNVETASYAILTNVKLGNGPTDALPLVRYLTQNMKPSGGFYSTQDTCVGLEALSHFAKLVYKDPVDIEVSVKGGLEQKVEISQDNKLLVQRNKVAEVPSVLDIEATGSGCGLIQTSLRYNTKTAPETNKFHIGVAVECASGDCKKKRIVGAVNYLPIGKKAGMSVVQVKMLTGIVPVKESLTELTSNSNNKVIRADYENNEVVLYFPEVSNAVESFKFEVEEVVEVENAQPATAKIFDYYAPENSATTSYSFEKSQPPTSTASTTEAS</sequence>
<dbReference type="SUPFAM" id="SSF48239">
    <property type="entry name" value="Terpenoid cyclases/Protein prenyltransferases"/>
    <property type="match status" value="1"/>
</dbReference>
<dbReference type="Gene3D" id="2.60.40.10">
    <property type="entry name" value="Immunoglobulins"/>
    <property type="match status" value="1"/>
</dbReference>
<feature type="domain" description="Alpha-2-macroglobulin" evidence="6">
    <location>
        <begin position="39"/>
        <end position="129"/>
    </location>
</feature>
<dbReference type="SMART" id="SM01360">
    <property type="entry name" value="A2M"/>
    <property type="match status" value="1"/>
</dbReference>
<evidence type="ECO:0000256" key="3">
    <source>
        <dbReference type="ARBA" id="ARBA00022900"/>
    </source>
</evidence>
<name>A0AAV6U8X4_9ARAC</name>
<dbReference type="PANTHER" id="PTHR11412">
    <property type="entry name" value="MACROGLOBULIN / COMPLEMENT"/>
    <property type="match status" value="1"/>
</dbReference>
<dbReference type="AlphaFoldDB" id="A0AAV6U8X4"/>
<feature type="region of interest" description="Disordered" evidence="5">
    <location>
        <begin position="1"/>
        <end position="20"/>
    </location>
</feature>
<evidence type="ECO:0008006" key="10">
    <source>
        <dbReference type="Google" id="ProtNLM"/>
    </source>
</evidence>
<dbReference type="InterPro" id="IPR036595">
    <property type="entry name" value="A-macroglobulin_rcpt-bd_sf"/>
</dbReference>
<organism evidence="8 9">
    <name type="scientific">Oedothorax gibbosus</name>
    <dbReference type="NCBI Taxonomy" id="931172"/>
    <lineage>
        <taxon>Eukaryota</taxon>
        <taxon>Metazoa</taxon>
        <taxon>Ecdysozoa</taxon>
        <taxon>Arthropoda</taxon>
        <taxon>Chelicerata</taxon>
        <taxon>Arachnida</taxon>
        <taxon>Araneae</taxon>
        <taxon>Araneomorphae</taxon>
        <taxon>Entelegynae</taxon>
        <taxon>Araneoidea</taxon>
        <taxon>Linyphiidae</taxon>
        <taxon>Erigoninae</taxon>
        <taxon>Oedothorax</taxon>
    </lineage>
</organism>
<evidence type="ECO:0000259" key="7">
    <source>
        <dbReference type="SMART" id="SM01361"/>
    </source>
</evidence>
<evidence type="ECO:0000256" key="5">
    <source>
        <dbReference type="SAM" id="MobiDB-lite"/>
    </source>
</evidence>
<dbReference type="InterPro" id="IPR009048">
    <property type="entry name" value="A-macroglobulin_rcpt-bd"/>
</dbReference>
<dbReference type="SUPFAM" id="SSF49410">
    <property type="entry name" value="Alpha-macroglobulin receptor domain"/>
    <property type="match status" value="1"/>
</dbReference>
<dbReference type="PANTHER" id="PTHR11412:SF171">
    <property type="entry name" value="PREGNANCY ZONE PROTEIN-LIKE PROTEIN"/>
    <property type="match status" value="1"/>
</dbReference>
<dbReference type="InterPro" id="IPR050473">
    <property type="entry name" value="A2M/Complement_sys"/>
</dbReference>
<dbReference type="Pfam" id="PF07677">
    <property type="entry name" value="A2M_recep"/>
    <property type="match status" value="1"/>
</dbReference>
<dbReference type="InterPro" id="IPR011626">
    <property type="entry name" value="Alpha-macroglobulin_TED"/>
</dbReference>
<dbReference type="Pfam" id="PF00207">
    <property type="entry name" value="A2M"/>
    <property type="match status" value="1"/>
</dbReference>
<dbReference type="InterPro" id="IPR013783">
    <property type="entry name" value="Ig-like_fold"/>
</dbReference>
<comment type="similarity">
    <text evidence="1">Belongs to the protease inhibitor I39 (alpha-2-macroglobulin) family.</text>
</comment>
<keyword evidence="9" id="KW-1185">Reference proteome</keyword>
<feature type="domain" description="Alpha-macroglobulin receptor-binding" evidence="7">
    <location>
        <begin position="645"/>
        <end position="734"/>
    </location>
</feature>
<keyword evidence="2" id="KW-0646">Protease inhibitor</keyword>
<proteinExistence type="inferred from homology"/>
<feature type="region of interest" description="Disordered" evidence="5">
    <location>
        <begin position="731"/>
        <end position="752"/>
    </location>
</feature>